<dbReference type="PANTHER" id="PTHR36434">
    <property type="entry name" value="MEMBRANE PROTEASE YUGP-RELATED"/>
    <property type="match status" value="1"/>
</dbReference>
<evidence type="ECO:0000313" key="2">
    <source>
        <dbReference type="EMBL" id="MBC5769288.1"/>
    </source>
</evidence>
<dbReference type="EMBL" id="JACOQI010000002">
    <property type="protein sequence ID" value="MBC5769288.1"/>
    <property type="molecule type" value="Genomic_DNA"/>
</dbReference>
<dbReference type="PANTHER" id="PTHR36434:SF1">
    <property type="entry name" value="MEMBRANE PROTEASE YUGP-RELATED"/>
    <property type="match status" value="1"/>
</dbReference>
<evidence type="ECO:0000256" key="1">
    <source>
        <dbReference type="SAM" id="Phobius"/>
    </source>
</evidence>
<protein>
    <submittedName>
        <fullName evidence="2">Zinc metallopeptidase</fullName>
    </submittedName>
</protein>
<dbReference type="RefSeq" id="WP_187013669.1">
    <property type="nucleotide sequence ID" value="NZ_JACOQI010000002.1"/>
</dbReference>
<name>A0A923MGQ2_9FIRM</name>
<sequence length="245" mass="26981">MPYYGYYGGYGDFLANNIYCILLIPVLLLSLWAQAQVSGNFKRYSGVANRRRLTGAQAAEAVLRAHGVYNVAIRPCSGSLTDHYDPRDNSISLSENVYNSTSIAAVGVAAHEAGHAVQYAENYGPVRLRTAIIPATQIGSKFSFILLLVGMVLYSQSLFLVGILLFSLTTIFQLITLPVEFNASHRALQTLENEQLLYDDELPGARKVLKAAALTYVAALLMSALQLLRYVLIFVGRNNRGRRDN</sequence>
<keyword evidence="1" id="KW-0472">Membrane</keyword>
<feature type="transmembrane region" description="Helical" evidence="1">
    <location>
        <begin position="13"/>
        <end position="33"/>
    </location>
</feature>
<dbReference type="Proteomes" id="UP000620327">
    <property type="component" value="Unassembled WGS sequence"/>
</dbReference>
<dbReference type="Pfam" id="PF04298">
    <property type="entry name" value="Zn_peptidase_2"/>
    <property type="match status" value="1"/>
</dbReference>
<keyword evidence="1" id="KW-1133">Transmembrane helix</keyword>
<proteinExistence type="predicted"/>
<accession>A0A923MGQ2</accession>
<organism evidence="2 3">
    <name type="scientific">Dysosmobacter segnis</name>
    <dbReference type="NCBI Taxonomy" id="2763042"/>
    <lineage>
        <taxon>Bacteria</taxon>
        <taxon>Bacillati</taxon>
        <taxon>Bacillota</taxon>
        <taxon>Clostridia</taxon>
        <taxon>Eubacteriales</taxon>
        <taxon>Oscillospiraceae</taxon>
        <taxon>Dysosmobacter</taxon>
    </lineage>
</organism>
<feature type="transmembrane region" description="Helical" evidence="1">
    <location>
        <begin position="144"/>
        <end position="175"/>
    </location>
</feature>
<keyword evidence="3" id="KW-1185">Reference proteome</keyword>
<keyword evidence="1" id="KW-0812">Transmembrane</keyword>
<comment type="caution">
    <text evidence="2">The sequence shown here is derived from an EMBL/GenBank/DDBJ whole genome shotgun (WGS) entry which is preliminary data.</text>
</comment>
<evidence type="ECO:0000313" key="3">
    <source>
        <dbReference type="Proteomes" id="UP000620327"/>
    </source>
</evidence>
<dbReference type="AlphaFoldDB" id="A0A923MGQ2"/>
<reference evidence="2" key="1">
    <citation type="submission" date="2020-08" db="EMBL/GenBank/DDBJ databases">
        <title>Genome public.</title>
        <authorList>
            <person name="Liu C."/>
            <person name="Sun Q."/>
        </authorList>
    </citation>
    <scope>NUCLEOTIDE SEQUENCE</scope>
    <source>
        <strain evidence="2">BX15</strain>
    </source>
</reference>
<dbReference type="InterPro" id="IPR007395">
    <property type="entry name" value="Zn_peptidase_2"/>
</dbReference>
<gene>
    <name evidence="2" type="ORF">H8Z83_02870</name>
</gene>
<feature type="transmembrane region" description="Helical" evidence="1">
    <location>
        <begin position="213"/>
        <end position="235"/>
    </location>
</feature>